<dbReference type="GO" id="GO:0005634">
    <property type="term" value="C:nucleus"/>
    <property type="evidence" value="ECO:0007669"/>
    <property type="project" value="TreeGrafter"/>
</dbReference>
<dbReference type="CDD" id="cd18793">
    <property type="entry name" value="SF2_C_SNF"/>
    <property type="match status" value="1"/>
</dbReference>
<dbReference type="PANTHER" id="PTHR45626:SF11">
    <property type="entry name" value="FAMILY HELICASE, PUTATIVE (AFU_ORTHOLOGUE AFUA_5G06590)-RELATED"/>
    <property type="match status" value="1"/>
</dbReference>
<protein>
    <recommendedName>
        <fullName evidence="4">Helicase C-terminal domain-containing protein</fullName>
    </recommendedName>
</protein>
<evidence type="ECO:0000313" key="5">
    <source>
        <dbReference type="EMBL" id="CAH0001005.1"/>
    </source>
</evidence>
<gene>
    <name evidence="5" type="ORF">CBYS24578_00001220</name>
</gene>
<keyword evidence="6" id="KW-1185">Reference proteome</keyword>
<keyword evidence="2" id="KW-0378">Hydrolase</keyword>
<organism evidence="5 6">
    <name type="scientific">Clonostachys byssicola</name>
    <dbReference type="NCBI Taxonomy" id="160290"/>
    <lineage>
        <taxon>Eukaryota</taxon>
        <taxon>Fungi</taxon>
        <taxon>Dikarya</taxon>
        <taxon>Ascomycota</taxon>
        <taxon>Pezizomycotina</taxon>
        <taxon>Sordariomycetes</taxon>
        <taxon>Hypocreomycetidae</taxon>
        <taxon>Hypocreales</taxon>
        <taxon>Bionectriaceae</taxon>
        <taxon>Clonostachys</taxon>
    </lineage>
</organism>
<name>A0A9N9YC38_9HYPO</name>
<dbReference type="PANTHER" id="PTHR45626">
    <property type="entry name" value="TRANSCRIPTION TERMINATION FACTOR 2-RELATED"/>
    <property type="match status" value="1"/>
</dbReference>
<dbReference type="InterPro" id="IPR027417">
    <property type="entry name" value="P-loop_NTPase"/>
</dbReference>
<dbReference type="GO" id="GO:0008094">
    <property type="term" value="F:ATP-dependent activity, acting on DNA"/>
    <property type="evidence" value="ECO:0007669"/>
    <property type="project" value="TreeGrafter"/>
</dbReference>
<evidence type="ECO:0000256" key="2">
    <source>
        <dbReference type="ARBA" id="ARBA00022801"/>
    </source>
</evidence>
<dbReference type="Proteomes" id="UP000754883">
    <property type="component" value="Unassembled WGS sequence"/>
</dbReference>
<dbReference type="EMBL" id="CABFNO020001560">
    <property type="protein sequence ID" value="CAH0001005.1"/>
    <property type="molecule type" value="Genomic_DNA"/>
</dbReference>
<dbReference type="InterPro" id="IPR001650">
    <property type="entry name" value="Helicase_C-like"/>
</dbReference>
<reference evidence="6" key="1">
    <citation type="submission" date="2019-06" db="EMBL/GenBank/DDBJ databases">
        <authorList>
            <person name="Broberg M."/>
        </authorList>
    </citation>
    <scope>NUCLEOTIDE SEQUENCE [LARGE SCALE GENOMIC DNA]</scope>
</reference>
<dbReference type="InterPro" id="IPR049730">
    <property type="entry name" value="SNF2/RAD54-like_C"/>
</dbReference>
<dbReference type="InterPro" id="IPR050628">
    <property type="entry name" value="SNF2_RAD54_helicase_TF"/>
</dbReference>
<dbReference type="GO" id="GO:0006281">
    <property type="term" value="P:DNA repair"/>
    <property type="evidence" value="ECO:0007669"/>
    <property type="project" value="TreeGrafter"/>
</dbReference>
<dbReference type="GO" id="GO:0005524">
    <property type="term" value="F:ATP binding"/>
    <property type="evidence" value="ECO:0007669"/>
    <property type="project" value="UniProtKB-KW"/>
</dbReference>
<proteinExistence type="predicted"/>
<comment type="caution">
    <text evidence="5">The sequence shown here is derived from an EMBL/GenBank/DDBJ whole genome shotgun (WGS) entry which is preliminary data.</text>
</comment>
<evidence type="ECO:0000259" key="4">
    <source>
        <dbReference type="PROSITE" id="PS51194"/>
    </source>
</evidence>
<dbReference type="SUPFAM" id="SSF52540">
    <property type="entry name" value="P-loop containing nucleoside triphosphate hydrolases"/>
    <property type="match status" value="1"/>
</dbReference>
<dbReference type="AlphaFoldDB" id="A0A9N9YC38"/>
<feature type="domain" description="Helicase C-terminal" evidence="4">
    <location>
        <begin position="155"/>
        <end position="331"/>
    </location>
</feature>
<evidence type="ECO:0000313" key="6">
    <source>
        <dbReference type="Proteomes" id="UP000754883"/>
    </source>
</evidence>
<dbReference type="Pfam" id="PF00271">
    <property type="entry name" value="Helicase_C"/>
    <property type="match status" value="1"/>
</dbReference>
<keyword evidence="1" id="KW-0547">Nucleotide-binding</keyword>
<dbReference type="Gene3D" id="3.40.50.300">
    <property type="entry name" value="P-loop containing nucleotide triphosphate hydrolases"/>
    <property type="match status" value="1"/>
</dbReference>
<dbReference type="OrthoDB" id="5105430at2759"/>
<dbReference type="GO" id="GO:0016787">
    <property type="term" value="F:hydrolase activity"/>
    <property type="evidence" value="ECO:0007669"/>
    <property type="project" value="UniProtKB-KW"/>
</dbReference>
<evidence type="ECO:0000256" key="3">
    <source>
        <dbReference type="ARBA" id="ARBA00022840"/>
    </source>
</evidence>
<dbReference type="PROSITE" id="PS51194">
    <property type="entry name" value="HELICASE_CTER"/>
    <property type="match status" value="1"/>
</dbReference>
<reference evidence="5 6" key="2">
    <citation type="submission" date="2021-10" db="EMBL/GenBank/DDBJ databases">
        <authorList>
            <person name="Piombo E."/>
        </authorList>
    </citation>
    <scope>NUCLEOTIDE SEQUENCE [LARGE SCALE GENOMIC DNA]</scope>
</reference>
<keyword evidence="3" id="KW-0067">ATP-binding</keyword>
<accession>A0A9N9YC38</accession>
<dbReference type="SMART" id="SM00490">
    <property type="entry name" value="HELICc"/>
    <property type="match status" value="1"/>
</dbReference>
<sequence length="337" mass="38190">MDRISLRGRAYSPMLYIGQLPVLYGTFRKMAQCLHLRSRRIKRMVDAAVKTYIRTRVEYAANKRNTKDHDNQLPAKVEALAISYVDPCTFNGQIAAKLAFLGRVDLMVIGNMPEAEARTTFVQEMHFRRIDADLKPMEKLQAFSDNEIFSPRVKAITEAVRTIARGFPEEGIVVIVLSVLFLDNILEAITRLSQEEIIFQFKVSEYKGTLKVPERANIISNFNKADGLTRVLLASSGDGGTGVNMYGASHLIRTSPFWTPVEGDQTKGRVYRLRQKREVHIWEVVSSGVMFDTLSVRSDQVQSANFLSRITSDDTEAGKLWPLQMNIKGEPWERKGK</sequence>
<evidence type="ECO:0000256" key="1">
    <source>
        <dbReference type="ARBA" id="ARBA00022741"/>
    </source>
</evidence>